<evidence type="ECO:0000313" key="2">
    <source>
        <dbReference type="Proteomes" id="UP000799539"/>
    </source>
</evidence>
<proteinExistence type="predicted"/>
<name>A0A6A6EZ45_9PEZI</name>
<dbReference type="EMBL" id="ML992720">
    <property type="protein sequence ID" value="KAF2206443.1"/>
    <property type="molecule type" value="Genomic_DNA"/>
</dbReference>
<gene>
    <name evidence="1" type="ORF">CERZMDRAFT_103349</name>
</gene>
<dbReference type="AlphaFoldDB" id="A0A6A6EZ45"/>
<reference evidence="1" key="1">
    <citation type="journal article" date="2020" name="Stud. Mycol.">
        <title>101 Dothideomycetes genomes: a test case for predicting lifestyles and emergence of pathogens.</title>
        <authorList>
            <person name="Haridas S."/>
            <person name="Albert R."/>
            <person name="Binder M."/>
            <person name="Bloem J."/>
            <person name="Labutti K."/>
            <person name="Salamov A."/>
            <person name="Andreopoulos B."/>
            <person name="Baker S."/>
            <person name="Barry K."/>
            <person name="Bills G."/>
            <person name="Bluhm B."/>
            <person name="Cannon C."/>
            <person name="Castanera R."/>
            <person name="Culley D."/>
            <person name="Daum C."/>
            <person name="Ezra D."/>
            <person name="Gonzalez J."/>
            <person name="Henrissat B."/>
            <person name="Kuo A."/>
            <person name="Liang C."/>
            <person name="Lipzen A."/>
            <person name="Lutzoni F."/>
            <person name="Magnuson J."/>
            <person name="Mondo S."/>
            <person name="Nolan M."/>
            <person name="Ohm R."/>
            <person name="Pangilinan J."/>
            <person name="Park H.-J."/>
            <person name="Ramirez L."/>
            <person name="Alfaro M."/>
            <person name="Sun H."/>
            <person name="Tritt A."/>
            <person name="Yoshinaga Y."/>
            <person name="Zwiers L.-H."/>
            <person name="Turgeon B."/>
            <person name="Goodwin S."/>
            <person name="Spatafora J."/>
            <person name="Crous P."/>
            <person name="Grigoriev I."/>
        </authorList>
    </citation>
    <scope>NUCLEOTIDE SEQUENCE</scope>
    <source>
        <strain evidence="1">SCOH1-5</strain>
    </source>
</reference>
<organism evidence="1 2">
    <name type="scientific">Cercospora zeae-maydis SCOH1-5</name>
    <dbReference type="NCBI Taxonomy" id="717836"/>
    <lineage>
        <taxon>Eukaryota</taxon>
        <taxon>Fungi</taxon>
        <taxon>Dikarya</taxon>
        <taxon>Ascomycota</taxon>
        <taxon>Pezizomycotina</taxon>
        <taxon>Dothideomycetes</taxon>
        <taxon>Dothideomycetidae</taxon>
        <taxon>Mycosphaerellales</taxon>
        <taxon>Mycosphaerellaceae</taxon>
        <taxon>Cercospora</taxon>
    </lineage>
</organism>
<dbReference type="Proteomes" id="UP000799539">
    <property type="component" value="Unassembled WGS sequence"/>
</dbReference>
<sequence>MALPVGERGQERHLSVQVAMSSVIDARTCLRIRPCVSPRQEAQNLPEDGRQPLNVLAGTFSLVEAHAAKLLSGITNWDWLCLHDYTYTNWLADIRGVDNAGAIDNFA</sequence>
<evidence type="ECO:0000313" key="1">
    <source>
        <dbReference type="EMBL" id="KAF2206443.1"/>
    </source>
</evidence>
<keyword evidence="2" id="KW-1185">Reference proteome</keyword>
<protein>
    <submittedName>
        <fullName evidence="1">Uncharacterized protein</fullName>
    </submittedName>
</protein>
<accession>A0A6A6EZ45</accession>